<sequence>MLESLGFEKSSRNPDPEVWRQNTIYLHSFCGMGEAALVIIFVPVNKHLSLCCVNIAPNASGSDVRARNPVSVTNSLTFFFHYER</sequence>
<protein>
    <submittedName>
        <fullName evidence="1">Uncharacterized protein</fullName>
    </submittedName>
</protein>
<dbReference type="EMBL" id="JACVVK020000063">
    <property type="protein sequence ID" value="KAK7496922.1"/>
    <property type="molecule type" value="Genomic_DNA"/>
</dbReference>
<evidence type="ECO:0000313" key="2">
    <source>
        <dbReference type="Proteomes" id="UP001519460"/>
    </source>
</evidence>
<reference evidence="1 2" key="1">
    <citation type="journal article" date="2023" name="Sci. Data">
        <title>Genome assembly of the Korean intertidal mud-creeper Batillaria attramentaria.</title>
        <authorList>
            <person name="Patra A.K."/>
            <person name="Ho P.T."/>
            <person name="Jun S."/>
            <person name="Lee S.J."/>
            <person name="Kim Y."/>
            <person name="Won Y.J."/>
        </authorList>
    </citation>
    <scope>NUCLEOTIDE SEQUENCE [LARGE SCALE GENOMIC DNA]</scope>
    <source>
        <strain evidence="1">Wonlab-2016</strain>
    </source>
</reference>
<gene>
    <name evidence="1" type="ORF">BaRGS_00011902</name>
</gene>
<organism evidence="1 2">
    <name type="scientific">Batillaria attramentaria</name>
    <dbReference type="NCBI Taxonomy" id="370345"/>
    <lineage>
        <taxon>Eukaryota</taxon>
        <taxon>Metazoa</taxon>
        <taxon>Spiralia</taxon>
        <taxon>Lophotrochozoa</taxon>
        <taxon>Mollusca</taxon>
        <taxon>Gastropoda</taxon>
        <taxon>Caenogastropoda</taxon>
        <taxon>Sorbeoconcha</taxon>
        <taxon>Cerithioidea</taxon>
        <taxon>Batillariidae</taxon>
        <taxon>Batillaria</taxon>
    </lineage>
</organism>
<proteinExistence type="predicted"/>
<accession>A0ABD0LBJ1</accession>
<comment type="caution">
    <text evidence="1">The sequence shown here is derived from an EMBL/GenBank/DDBJ whole genome shotgun (WGS) entry which is preliminary data.</text>
</comment>
<dbReference type="AlphaFoldDB" id="A0ABD0LBJ1"/>
<name>A0ABD0LBJ1_9CAEN</name>
<keyword evidence="2" id="KW-1185">Reference proteome</keyword>
<evidence type="ECO:0000313" key="1">
    <source>
        <dbReference type="EMBL" id="KAK7496922.1"/>
    </source>
</evidence>
<dbReference type="Proteomes" id="UP001519460">
    <property type="component" value="Unassembled WGS sequence"/>
</dbReference>